<protein>
    <submittedName>
        <fullName evidence="2">Uncharacterized protein</fullName>
    </submittedName>
</protein>
<reference evidence="2" key="1">
    <citation type="submission" date="2021-02" db="EMBL/GenBank/DDBJ databases">
        <authorList>
            <person name="Nowell W R."/>
        </authorList>
    </citation>
    <scope>NUCLEOTIDE SEQUENCE</scope>
</reference>
<dbReference type="AlphaFoldDB" id="A0A816Q4S3"/>
<evidence type="ECO:0000313" key="3">
    <source>
        <dbReference type="EMBL" id="CAF4048543.1"/>
    </source>
</evidence>
<feature type="region of interest" description="Disordered" evidence="1">
    <location>
        <begin position="1"/>
        <end position="23"/>
    </location>
</feature>
<evidence type="ECO:0000313" key="5">
    <source>
        <dbReference type="Proteomes" id="UP000663866"/>
    </source>
</evidence>
<dbReference type="Proteomes" id="UP000663856">
    <property type="component" value="Unassembled WGS sequence"/>
</dbReference>
<gene>
    <name evidence="3" type="ORF">OVN521_LOCUS17841</name>
    <name evidence="2" type="ORF">WKI299_LOCUS11346</name>
</gene>
<keyword evidence="5" id="KW-1185">Reference proteome</keyword>
<dbReference type="EMBL" id="CAJNRF010004163">
    <property type="protein sequence ID" value="CAF2056748.1"/>
    <property type="molecule type" value="Genomic_DNA"/>
</dbReference>
<dbReference type="EMBL" id="CAJOBG010003158">
    <property type="protein sequence ID" value="CAF4048543.1"/>
    <property type="molecule type" value="Genomic_DNA"/>
</dbReference>
<proteinExistence type="predicted"/>
<accession>A0A816Q4S3</accession>
<evidence type="ECO:0000256" key="1">
    <source>
        <dbReference type="SAM" id="MobiDB-lite"/>
    </source>
</evidence>
<comment type="caution">
    <text evidence="2">The sequence shown here is derived from an EMBL/GenBank/DDBJ whole genome shotgun (WGS) entry which is preliminary data.</text>
</comment>
<name>A0A816Q4S3_9BILA</name>
<sequence length="23" mass="2565">MVFPKTEMSLSGVQKRFPSPLAN</sequence>
<feature type="non-terminal residue" evidence="2">
    <location>
        <position position="23"/>
    </location>
</feature>
<evidence type="ECO:0000313" key="2">
    <source>
        <dbReference type="EMBL" id="CAF2056748.1"/>
    </source>
</evidence>
<dbReference type="Proteomes" id="UP000663866">
    <property type="component" value="Unassembled WGS sequence"/>
</dbReference>
<organism evidence="2 4">
    <name type="scientific">Rotaria magnacalcarata</name>
    <dbReference type="NCBI Taxonomy" id="392030"/>
    <lineage>
        <taxon>Eukaryota</taxon>
        <taxon>Metazoa</taxon>
        <taxon>Spiralia</taxon>
        <taxon>Gnathifera</taxon>
        <taxon>Rotifera</taxon>
        <taxon>Eurotatoria</taxon>
        <taxon>Bdelloidea</taxon>
        <taxon>Philodinida</taxon>
        <taxon>Philodinidae</taxon>
        <taxon>Rotaria</taxon>
    </lineage>
</organism>
<evidence type="ECO:0000313" key="4">
    <source>
        <dbReference type="Proteomes" id="UP000663856"/>
    </source>
</evidence>